<comment type="similarity">
    <text evidence="1">Belongs to the BlaI transcriptional regulatory family.</text>
</comment>
<dbReference type="SUPFAM" id="SSF46785">
    <property type="entry name" value="Winged helix' DNA-binding domain"/>
    <property type="match status" value="1"/>
</dbReference>
<evidence type="ECO:0000256" key="1">
    <source>
        <dbReference type="ARBA" id="ARBA00011046"/>
    </source>
</evidence>
<dbReference type="PIRSF" id="PIRSF019455">
    <property type="entry name" value="CopR_AtkY"/>
    <property type="match status" value="1"/>
</dbReference>
<keyword evidence="6" id="KW-1185">Reference proteome</keyword>
<name>A0A940PC84_9ENTE</name>
<dbReference type="InterPro" id="IPR005650">
    <property type="entry name" value="BlaI_family"/>
</dbReference>
<evidence type="ECO:0000313" key="5">
    <source>
        <dbReference type="EMBL" id="MBP1042130.1"/>
    </source>
</evidence>
<evidence type="ECO:0000313" key="6">
    <source>
        <dbReference type="Proteomes" id="UP000674938"/>
    </source>
</evidence>
<dbReference type="InterPro" id="IPR036388">
    <property type="entry name" value="WH-like_DNA-bd_sf"/>
</dbReference>
<dbReference type="EMBL" id="JAEEGA010000009">
    <property type="protein sequence ID" value="MBP1042130.1"/>
    <property type="molecule type" value="Genomic_DNA"/>
</dbReference>
<evidence type="ECO:0000256" key="2">
    <source>
        <dbReference type="ARBA" id="ARBA00023015"/>
    </source>
</evidence>
<dbReference type="Gene3D" id="1.10.4040.10">
    <property type="entry name" value="Penicillinase repressor domain"/>
    <property type="match status" value="1"/>
</dbReference>
<dbReference type="GO" id="GO:0003677">
    <property type="term" value="F:DNA binding"/>
    <property type="evidence" value="ECO:0007669"/>
    <property type="project" value="UniProtKB-KW"/>
</dbReference>
<dbReference type="Gene3D" id="1.10.10.10">
    <property type="entry name" value="Winged helix-like DNA-binding domain superfamily/Winged helix DNA-binding domain"/>
    <property type="match status" value="1"/>
</dbReference>
<dbReference type="Proteomes" id="UP000674938">
    <property type="component" value="Unassembled WGS sequence"/>
</dbReference>
<sequence length="117" mass="13174">MKLSNSELNIMDVLWDHGAMTAGDIARILAEKIGWNRNTTYTVIKKAMAKGAVERSNPNFLCTPLVTRDQVADERTQALVHDMYDGSYDRFLAALAKNENLTAKSVKQLLNFIEENK</sequence>
<dbReference type="Pfam" id="PF03965">
    <property type="entry name" value="Penicillinase_R"/>
    <property type="match status" value="1"/>
</dbReference>
<gene>
    <name evidence="5" type="ORF">I6N95_14010</name>
</gene>
<keyword evidence="3" id="KW-0238">DNA-binding</keyword>
<keyword evidence="2" id="KW-0805">Transcription regulation</keyword>
<keyword evidence="4" id="KW-0804">Transcription</keyword>
<reference evidence="5" key="1">
    <citation type="submission" date="2020-12" db="EMBL/GenBank/DDBJ databases">
        <title>Vagococcus allomyrinae sp. nov. and Enterococcus lavae sp. nov., isolated from the larvae of Allomyrina dichotoma.</title>
        <authorList>
            <person name="Lee S.D."/>
        </authorList>
    </citation>
    <scope>NUCLEOTIDE SEQUENCE</scope>
    <source>
        <strain evidence="5">BWB3-3</strain>
    </source>
</reference>
<protein>
    <submittedName>
        <fullName evidence="5">BlaI/MecI/CopY family transcriptional regulator</fullName>
    </submittedName>
</protein>
<proteinExistence type="inferred from homology"/>
<dbReference type="GO" id="GO:0045892">
    <property type="term" value="P:negative regulation of DNA-templated transcription"/>
    <property type="evidence" value="ECO:0007669"/>
    <property type="project" value="InterPro"/>
</dbReference>
<organism evidence="5 6">
    <name type="scientific">Vagococcus allomyrinae</name>
    <dbReference type="NCBI Taxonomy" id="2794353"/>
    <lineage>
        <taxon>Bacteria</taxon>
        <taxon>Bacillati</taxon>
        <taxon>Bacillota</taxon>
        <taxon>Bacilli</taxon>
        <taxon>Lactobacillales</taxon>
        <taxon>Enterococcaceae</taxon>
        <taxon>Vagococcus</taxon>
    </lineage>
</organism>
<dbReference type="AlphaFoldDB" id="A0A940PC84"/>
<evidence type="ECO:0000256" key="3">
    <source>
        <dbReference type="ARBA" id="ARBA00023125"/>
    </source>
</evidence>
<accession>A0A940PC84</accession>
<evidence type="ECO:0000256" key="4">
    <source>
        <dbReference type="ARBA" id="ARBA00023163"/>
    </source>
</evidence>
<dbReference type="RefSeq" id="WP_209529044.1">
    <property type="nucleotide sequence ID" value="NZ_JAEEGA010000009.1"/>
</dbReference>
<dbReference type="InterPro" id="IPR036390">
    <property type="entry name" value="WH_DNA-bd_sf"/>
</dbReference>
<comment type="caution">
    <text evidence="5">The sequence shown here is derived from an EMBL/GenBank/DDBJ whole genome shotgun (WGS) entry which is preliminary data.</text>
</comment>